<dbReference type="InterPro" id="IPR011812">
    <property type="entry name" value="Pep_trsgly"/>
</dbReference>
<protein>
    <recommendedName>
        <fullName evidence="11">Biosynthetic peptidoglycan transglycosylase</fullName>
        <ecNumber evidence="11">2.4.99.28</ecNumber>
    </recommendedName>
    <alternativeName>
        <fullName evidence="11">Glycan polymerase</fullName>
    </alternativeName>
    <alternativeName>
        <fullName evidence="11">Peptidoglycan glycosyltransferase MtgA</fullName>
        <shortName evidence="11">PGT</shortName>
    </alternativeName>
</protein>
<comment type="catalytic activity">
    <reaction evidence="11">
        <text>[GlcNAc-(1-&gt;4)-Mur2Ac(oyl-L-Ala-gamma-D-Glu-L-Lys-D-Ala-D-Ala)](n)-di-trans,octa-cis-undecaprenyl diphosphate + beta-D-GlcNAc-(1-&gt;4)-Mur2Ac(oyl-L-Ala-gamma-D-Glu-L-Lys-D-Ala-D-Ala)-di-trans,octa-cis-undecaprenyl diphosphate = [GlcNAc-(1-&gt;4)-Mur2Ac(oyl-L-Ala-gamma-D-Glu-L-Lys-D-Ala-D-Ala)](n+1)-di-trans,octa-cis-undecaprenyl diphosphate + di-trans,octa-cis-undecaprenyl diphosphate + H(+)</text>
        <dbReference type="Rhea" id="RHEA:23708"/>
        <dbReference type="Rhea" id="RHEA-COMP:9602"/>
        <dbReference type="Rhea" id="RHEA-COMP:9603"/>
        <dbReference type="ChEBI" id="CHEBI:15378"/>
        <dbReference type="ChEBI" id="CHEBI:58405"/>
        <dbReference type="ChEBI" id="CHEBI:60033"/>
        <dbReference type="ChEBI" id="CHEBI:78435"/>
        <dbReference type="EC" id="2.4.99.28"/>
    </reaction>
</comment>
<keyword evidence="3 11" id="KW-0328">Glycosyltransferase</keyword>
<accession>A0A212QUA7</accession>
<evidence type="ECO:0000256" key="4">
    <source>
        <dbReference type="ARBA" id="ARBA00022679"/>
    </source>
</evidence>
<dbReference type="GO" id="GO:0009274">
    <property type="term" value="C:peptidoglycan-based cell wall"/>
    <property type="evidence" value="ECO:0007669"/>
    <property type="project" value="InterPro"/>
</dbReference>
<evidence type="ECO:0000256" key="1">
    <source>
        <dbReference type="ARBA" id="ARBA00022475"/>
    </source>
</evidence>
<evidence type="ECO:0000256" key="3">
    <source>
        <dbReference type="ARBA" id="ARBA00022676"/>
    </source>
</evidence>
<evidence type="ECO:0000313" key="13">
    <source>
        <dbReference type="EMBL" id="SNB63253.1"/>
    </source>
</evidence>
<evidence type="ECO:0000256" key="8">
    <source>
        <dbReference type="ARBA" id="ARBA00022989"/>
    </source>
</evidence>
<dbReference type="UniPathway" id="UPA00219"/>
<comment type="similarity">
    <text evidence="11">Belongs to the glycosyltransferase 51 family.</text>
</comment>
<dbReference type="GO" id="GO:0009252">
    <property type="term" value="P:peptidoglycan biosynthetic process"/>
    <property type="evidence" value="ECO:0007669"/>
    <property type="project" value="UniProtKB-UniRule"/>
</dbReference>
<name>A0A212QUA7_9PROT</name>
<dbReference type="AlphaFoldDB" id="A0A212QUA7"/>
<dbReference type="SUPFAM" id="SSF53955">
    <property type="entry name" value="Lysozyme-like"/>
    <property type="match status" value="1"/>
</dbReference>
<organism evidence="13 14">
    <name type="scientific">Arboricoccus pini</name>
    <dbReference type="NCBI Taxonomy" id="1963835"/>
    <lineage>
        <taxon>Bacteria</taxon>
        <taxon>Pseudomonadati</taxon>
        <taxon>Pseudomonadota</taxon>
        <taxon>Alphaproteobacteria</taxon>
        <taxon>Geminicoccales</taxon>
        <taxon>Geminicoccaceae</taxon>
        <taxon>Arboricoccus</taxon>
    </lineage>
</organism>
<dbReference type="Proteomes" id="UP000197065">
    <property type="component" value="Unassembled WGS sequence"/>
</dbReference>
<dbReference type="GO" id="GO:0008360">
    <property type="term" value="P:regulation of cell shape"/>
    <property type="evidence" value="ECO:0007669"/>
    <property type="project" value="UniProtKB-KW"/>
</dbReference>
<evidence type="ECO:0000256" key="5">
    <source>
        <dbReference type="ARBA" id="ARBA00022692"/>
    </source>
</evidence>
<dbReference type="GO" id="GO:0016763">
    <property type="term" value="F:pentosyltransferase activity"/>
    <property type="evidence" value="ECO:0007669"/>
    <property type="project" value="InterPro"/>
</dbReference>
<comment type="pathway">
    <text evidence="11">Cell wall biogenesis; peptidoglycan biosynthesis.</text>
</comment>
<dbReference type="InterPro" id="IPR023346">
    <property type="entry name" value="Lysozyme-like_dom_sf"/>
</dbReference>
<keyword evidence="14" id="KW-1185">Reference proteome</keyword>
<proteinExistence type="inferred from homology"/>
<dbReference type="Gene3D" id="1.10.3810.10">
    <property type="entry name" value="Biosynthetic peptidoglycan transglycosylase-like"/>
    <property type="match status" value="1"/>
</dbReference>
<keyword evidence="7 11" id="KW-0573">Peptidoglycan synthesis</keyword>
<keyword evidence="2 11" id="KW-0997">Cell inner membrane</keyword>
<evidence type="ECO:0000256" key="10">
    <source>
        <dbReference type="ARBA" id="ARBA00023316"/>
    </source>
</evidence>
<dbReference type="InterPro" id="IPR001264">
    <property type="entry name" value="Glyco_trans_51"/>
</dbReference>
<dbReference type="InterPro" id="IPR036950">
    <property type="entry name" value="PBP_transglycosylase"/>
</dbReference>
<keyword evidence="9 11" id="KW-0472">Membrane</keyword>
<dbReference type="EC" id="2.4.99.28" evidence="11"/>
<dbReference type="RefSeq" id="WP_088560517.1">
    <property type="nucleotide sequence ID" value="NZ_FYEH01000003.1"/>
</dbReference>
<dbReference type="GO" id="GO:0005886">
    <property type="term" value="C:plasma membrane"/>
    <property type="evidence" value="ECO:0007669"/>
    <property type="project" value="UniProtKB-SubCell"/>
</dbReference>
<sequence>MVQRSSSRALPPGRRSRTTGWLKRILLVLLFCPLVLIAIGRFMPIFITPLMVIRLAEGYGLRHDWVGQGEIAPELAEAVIASEDNLFCRHFGFDTAATRAQISAWLDGERPRGASTITMQTAKNLFLWPGRDPVRKLLEAWLTPQIELLWSKKRILEVYLNSVEFGPGIYGVQAAARAFFAKDAAHLTRGEASRLAAVLPAPLEWSAARPNGYVRQRAARIRDRMTQLGGYLDCVWRN</sequence>
<evidence type="ECO:0000313" key="14">
    <source>
        <dbReference type="Proteomes" id="UP000197065"/>
    </source>
</evidence>
<feature type="transmembrane region" description="Helical" evidence="11">
    <location>
        <begin position="21"/>
        <end position="43"/>
    </location>
</feature>
<gene>
    <name evidence="11" type="primary">mtgA</name>
    <name evidence="13" type="ORF">SAMN07250955_103294</name>
</gene>
<dbReference type="GO" id="GO:0071555">
    <property type="term" value="P:cell wall organization"/>
    <property type="evidence" value="ECO:0007669"/>
    <property type="project" value="UniProtKB-KW"/>
</dbReference>
<dbReference type="PANTHER" id="PTHR30400">
    <property type="entry name" value="MONOFUNCTIONAL BIOSYNTHETIC PEPTIDOGLYCAN TRANSGLYCOSYLASE"/>
    <property type="match status" value="1"/>
</dbReference>
<evidence type="ECO:0000256" key="2">
    <source>
        <dbReference type="ARBA" id="ARBA00022519"/>
    </source>
</evidence>
<evidence type="ECO:0000256" key="9">
    <source>
        <dbReference type="ARBA" id="ARBA00023136"/>
    </source>
</evidence>
<dbReference type="PANTHER" id="PTHR30400:SF0">
    <property type="entry name" value="BIOSYNTHETIC PEPTIDOGLYCAN TRANSGLYCOSYLASE"/>
    <property type="match status" value="1"/>
</dbReference>
<evidence type="ECO:0000259" key="12">
    <source>
        <dbReference type="Pfam" id="PF00912"/>
    </source>
</evidence>
<keyword evidence="8 11" id="KW-1133">Transmembrane helix</keyword>
<evidence type="ECO:0000256" key="6">
    <source>
        <dbReference type="ARBA" id="ARBA00022960"/>
    </source>
</evidence>
<dbReference type="HAMAP" id="MF_00766">
    <property type="entry name" value="PGT_MtgA"/>
    <property type="match status" value="1"/>
</dbReference>
<reference evidence="13 14" key="1">
    <citation type="submission" date="2017-06" db="EMBL/GenBank/DDBJ databases">
        <authorList>
            <person name="Kim H.J."/>
            <person name="Triplett B.A."/>
        </authorList>
    </citation>
    <scope>NUCLEOTIDE SEQUENCE [LARGE SCALE GENOMIC DNA]</scope>
    <source>
        <strain evidence="13 14">B29T1</strain>
    </source>
</reference>
<keyword evidence="1 11" id="KW-1003">Cell membrane</keyword>
<evidence type="ECO:0000256" key="7">
    <source>
        <dbReference type="ARBA" id="ARBA00022984"/>
    </source>
</evidence>
<comment type="subcellular location">
    <subcellularLocation>
        <location evidence="11">Cell inner membrane</location>
        <topology evidence="11">Single-pass membrane protein</topology>
    </subcellularLocation>
</comment>
<feature type="domain" description="Glycosyl transferase family 51" evidence="12">
    <location>
        <begin position="60"/>
        <end position="225"/>
    </location>
</feature>
<dbReference type="GO" id="GO:0008955">
    <property type="term" value="F:peptidoglycan glycosyltransferase activity"/>
    <property type="evidence" value="ECO:0007669"/>
    <property type="project" value="UniProtKB-UniRule"/>
</dbReference>
<keyword evidence="6 11" id="KW-0133">Cell shape</keyword>
<dbReference type="OrthoDB" id="9766909at2"/>
<evidence type="ECO:0000256" key="11">
    <source>
        <dbReference type="HAMAP-Rule" id="MF_00766"/>
    </source>
</evidence>
<comment type="function">
    <text evidence="11">Peptidoglycan polymerase that catalyzes glycan chain elongation from lipid-linked precursors.</text>
</comment>
<dbReference type="Pfam" id="PF00912">
    <property type="entry name" value="Transgly"/>
    <property type="match status" value="1"/>
</dbReference>
<keyword evidence="10 11" id="KW-0961">Cell wall biogenesis/degradation</keyword>
<keyword evidence="5 11" id="KW-0812">Transmembrane</keyword>
<keyword evidence="4 11" id="KW-0808">Transferase</keyword>
<dbReference type="NCBIfam" id="TIGR02070">
    <property type="entry name" value="mono_pep_trsgly"/>
    <property type="match status" value="1"/>
</dbReference>
<dbReference type="EMBL" id="FYEH01000003">
    <property type="protein sequence ID" value="SNB63253.1"/>
    <property type="molecule type" value="Genomic_DNA"/>
</dbReference>